<evidence type="ECO:0000256" key="1">
    <source>
        <dbReference type="ARBA" id="ARBA00001961"/>
    </source>
</evidence>
<evidence type="ECO:0000259" key="6">
    <source>
        <dbReference type="PROSITE" id="PS51471"/>
    </source>
</evidence>
<proteinExistence type="predicted"/>
<keyword evidence="3" id="KW-0223">Dioxygenase</keyword>
<dbReference type="PROSITE" id="PS51471">
    <property type="entry name" value="FE2OG_OXY"/>
    <property type="match status" value="1"/>
</dbReference>
<feature type="domain" description="Fe2OG dioxygenase" evidence="6">
    <location>
        <begin position="177"/>
        <end position="267"/>
    </location>
</feature>
<dbReference type="PANTHER" id="PTHR10869:SF246">
    <property type="entry name" value="TRANSMEMBRANE PROLYL 4-HYDROXYLASE"/>
    <property type="match status" value="1"/>
</dbReference>
<accession>A0A7S3A606</accession>
<dbReference type="GO" id="GO:0005783">
    <property type="term" value="C:endoplasmic reticulum"/>
    <property type="evidence" value="ECO:0007669"/>
    <property type="project" value="TreeGrafter"/>
</dbReference>
<dbReference type="GO" id="GO:0031418">
    <property type="term" value="F:L-ascorbic acid binding"/>
    <property type="evidence" value="ECO:0007669"/>
    <property type="project" value="InterPro"/>
</dbReference>
<dbReference type="InterPro" id="IPR045054">
    <property type="entry name" value="P4HA-like"/>
</dbReference>
<organism evidence="8">
    <name type="scientific">Rhodosorus marinus</name>
    <dbReference type="NCBI Taxonomy" id="101924"/>
    <lineage>
        <taxon>Eukaryota</taxon>
        <taxon>Rhodophyta</taxon>
        <taxon>Stylonematophyceae</taxon>
        <taxon>Stylonematales</taxon>
        <taxon>Stylonemataceae</taxon>
        <taxon>Rhodosorus</taxon>
    </lineage>
</organism>
<comment type="cofactor">
    <cofactor evidence="1">
        <name>L-ascorbate</name>
        <dbReference type="ChEBI" id="CHEBI:38290"/>
    </cofactor>
</comment>
<evidence type="ECO:0000256" key="4">
    <source>
        <dbReference type="ARBA" id="ARBA00023002"/>
    </source>
</evidence>
<dbReference type="EMBL" id="HBHW01036451">
    <property type="protein sequence ID" value="CAE0059933.1"/>
    <property type="molecule type" value="Transcribed_RNA"/>
</dbReference>
<dbReference type="PANTHER" id="PTHR10869">
    <property type="entry name" value="PROLYL 4-HYDROXYLASE ALPHA SUBUNIT"/>
    <property type="match status" value="1"/>
</dbReference>
<keyword evidence="4" id="KW-0560">Oxidoreductase</keyword>
<dbReference type="AlphaFoldDB" id="A0A7S3A606"/>
<evidence type="ECO:0000256" key="5">
    <source>
        <dbReference type="ARBA" id="ARBA00023004"/>
    </source>
</evidence>
<keyword evidence="5" id="KW-0408">Iron</keyword>
<evidence type="ECO:0000313" key="8">
    <source>
        <dbReference type="EMBL" id="CAE0059933.1"/>
    </source>
</evidence>
<evidence type="ECO:0000256" key="3">
    <source>
        <dbReference type="ARBA" id="ARBA00022964"/>
    </source>
</evidence>
<keyword evidence="2" id="KW-0479">Metal-binding</keyword>
<name>A0A7S3A606_9RHOD</name>
<dbReference type="SMART" id="SM00702">
    <property type="entry name" value="P4Hc"/>
    <property type="match status" value="1"/>
</dbReference>
<dbReference type="InterPro" id="IPR005123">
    <property type="entry name" value="Oxoglu/Fe-dep_dioxygenase_dom"/>
</dbReference>
<dbReference type="GO" id="GO:0004656">
    <property type="term" value="F:procollagen-proline 4-dioxygenase activity"/>
    <property type="evidence" value="ECO:0007669"/>
    <property type="project" value="TreeGrafter"/>
</dbReference>
<dbReference type="InterPro" id="IPR044862">
    <property type="entry name" value="Pro_4_hyd_alph_FE2OG_OXY"/>
</dbReference>
<evidence type="ECO:0000313" key="7">
    <source>
        <dbReference type="EMBL" id="CAE0059932.1"/>
    </source>
</evidence>
<dbReference type="Pfam" id="PF13640">
    <property type="entry name" value="2OG-FeII_Oxy_3"/>
    <property type="match status" value="1"/>
</dbReference>
<sequence>MYCFAGPGSGFYSRTHARRKGRVCAVQKTEKLKGLLEKWGLPNMDLENEFGRAKLIHEDPPIFMIDDFLDPTRCMILRQYARRTRQQNEQGAESDLYLNYRVNAEKREDSSSEEAKQLLEEQNIPTSTLSADMGSGFRLQVPPPLVRPILPELLRFMGLEGRNAEFEEGIWYKPNKRTMYIRDQTVVHYMLNEGVAPHVDGKDATLLCYLNDVEDDSGGKTCFPEIGLSVKAKAGSALLYESNKGLLHYAEAVTKGEKWIMQLLIDFKYDPNIPAVDYKTGQIIE</sequence>
<reference evidence="8" key="1">
    <citation type="submission" date="2021-01" db="EMBL/GenBank/DDBJ databases">
        <authorList>
            <person name="Corre E."/>
            <person name="Pelletier E."/>
            <person name="Niang G."/>
            <person name="Scheremetjew M."/>
            <person name="Finn R."/>
            <person name="Kale V."/>
            <person name="Holt S."/>
            <person name="Cochrane G."/>
            <person name="Meng A."/>
            <person name="Brown T."/>
            <person name="Cohen L."/>
        </authorList>
    </citation>
    <scope>NUCLEOTIDE SEQUENCE</scope>
    <source>
        <strain evidence="8">CCMP 769</strain>
    </source>
</reference>
<dbReference type="GO" id="GO:0005506">
    <property type="term" value="F:iron ion binding"/>
    <property type="evidence" value="ECO:0007669"/>
    <property type="project" value="InterPro"/>
</dbReference>
<evidence type="ECO:0000256" key="2">
    <source>
        <dbReference type="ARBA" id="ARBA00022723"/>
    </source>
</evidence>
<protein>
    <recommendedName>
        <fullName evidence="6">Fe2OG dioxygenase domain-containing protein</fullName>
    </recommendedName>
</protein>
<gene>
    <name evidence="7" type="ORF">RMAR00112_LOCUS27997</name>
    <name evidence="8" type="ORF">RMAR00112_LOCUS27998</name>
</gene>
<dbReference type="InterPro" id="IPR006620">
    <property type="entry name" value="Pro_4_hyd_alph"/>
</dbReference>
<dbReference type="EMBL" id="HBHW01036450">
    <property type="protein sequence ID" value="CAE0059932.1"/>
    <property type="molecule type" value="Transcribed_RNA"/>
</dbReference>
<dbReference type="Gene3D" id="2.60.120.620">
    <property type="entry name" value="q2cbj1_9rhob like domain"/>
    <property type="match status" value="1"/>
</dbReference>